<evidence type="ECO:0000313" key="7">
    <source>
        <dbReference type="EMBL" id="TPX18419.1"/>
    </source>
</evidence>
<dbReference type="InterPro" id="IPR016169">
    <property type="entry name" value="FAD-bd_PCMH_sub2"/>
</dbReference>
<dbReference type="InterPro" id="IPR036318">
    <property type="entry name" value="FAD-bd_PCMH-like_sf"/>
</dbReference>
<evidence type="ECO:0000256" key="3">
    <source>
        <dbReference type="ARBA" id="ARBA00022827"/>
    </source>
</evidence>
<evidence type="ECO:0000313" key="8">
    <source>
        <dbReference type="Proteomes" id="UP000319257"/>
    </source>
</evidence>
<evidence type="ECO:0000259" key="6">
    <source>
        <dbReference type="PROSITE" id="PS51387"/>
    </source>
</evidence>
<evidence type="ECO:0000256" key="4">
    <source>
        <dbReference type="ARBA" id="ARBA00023002"/>
    </source>
</evidence>
<feature type="domain" description="FAD-binding PCMH-type" evidence="6">
    <location>
        <begin position="61"/>
        <end position="232"/>
    </location>
</feature>
<protein>
    <recommendedName>
        <fullName evidence="6">FAD-binding PCMH-type domain-containing protein</fullName>
    </recommendedName>
</protein>
<dbReference type="PANTHER" id="PTHR42973:SF53">
    <property type="entry name" value="FAD-BINDING PCMH-TYPE DOMAIN-CONTAINING PROTEIN-RELATED"/>
    <property type="match status" value="1"/>
</dbReference>
<dbReference type="RefSeq" id="XP_031000130.1">
    <property type="nucleotide sequence ID" value="XM_031134413.1"/>
</dbReference>
<dbReference type="GeneID" id="41979107"/>
<accession>A0A507BLR4</accession>
<dbReference type="Pfam" id="PF01565">
    <property type="entry name" value="FAD_binding_4"/>
    <property type="match status" value="1"/>
</dbReference>
<gene>
    <name evidence="7" type="ORF">E0L32_011660</name>
</gene>
<keyword evidence="8" id="KW-1185">Reference proteome</keyword>
<organism evidence="7 8">
    <name type="scientific">Thyridium curvatum</name>
    <dbReference type="NCBI Taxonomy" id="1093900"/>
    <lineage>
        <taxon>Eukaryota</taxon>
        <taxon>Fungi</taxon>
        <taxon>Dikarya</taxon>
        <taxon>Ascomycota</taxon>
        <taxon>Pezizomycotina</taxon>
        <taxon>Sordariomycetes</taxon>
        <taxon>Sordariomycetidae</taxon>
        <taxon>Thyridiales</taxon>
        <taxon>Thyridiaceae</taxon>
        <taxon>Thyridium</taxon>
    </lineage>
</organism>
<reference evidence="7 8" key="1">
    <citation type="submission" date="2019-06" db="EMBL/GenBank/DDBJ databases">
        <title>Draft genome sequence of the filamentous fungus Phialemoniopsis curvata isolated from diesel fuel.</title>
        <authorList>
            <person name="Varaljay V.A."/>
            <person name="Lyon W.J."/>
            <person name="Crouch A.L."/>
            <person name="Drake C.E."/>
            <person name="Hollomon J.M."/>
            <person name="Nadeau L.J."/>
            <person name="Nunn H.S."/>
            <person name="Stevenson B.S."/>
            <person name="Bojanowski C.L."/>
            <person name="Crookes-Goodson W.J."/>
        </authorList>
    </citation>
    <scope>NUCLEOTIDE SEQUENCE [LARGE SCALE GENOMIC DNA]</scope>
    <source>
        <strain evidence="7 8">D216</strain>
    </source>
</reference>
<evidence type="ECO:0000256" key="5">
    <source>
        <dbReference type="SAM" id="SignalP"/>
    </source>
</evidence>
<dbReference type="OrthoDB" id="2151789at2759"/>
<dbReference type="PROSITE" id="PS51387">
    <property type="entry name" value="FAD_PCMH"/>
    <property type="match status" value="1"/>
</dbReference>
<evidence type="ECO:0000256" key="1">
    <source>
        <dbReference type="ARBA" id="ARBA00005466"/>
    </source>
</evidence>
<keyword evidence="4" id="KW-0560">Oxidoreductase</keyword>
<dbReference type="Gene3D" id="3.30.465.10">
    <property type="match status" value="1"/>
</dbReference>
<dbReference type="SUPFAM" id="SSF56176">
    <property type="entry name" value="FAD-binding/transporter-associated domain-like"/>
    <property type="match status" value="1"/>
</dbReference>
<dbReference type="PANTHER" id="PTHR42973">
    <property type="entry name" value="BINDING OXIDOREDUCTASE, PUTATIVE (AFU_ORTHOLOGUE AFUA_1G17690)-RELATED"/>
    <property type="match status" value="1"/>
</dbReference>
<dbReference type="Proteomes" id="UP000319257">
    <property type="component" value="Unassembled WGS sequence"/>
</dbReference>
<comment type="similarity">
    <text evidence="1">Belongs to the oxygen-dependent FAD-linked oxidoreductase family.</text>
</comment>
<dbReference type="EMBL" id="SKBQ01000113">
    <property type="protein sequence ID" value="TPX18419.1"/>
    <property type="molecule type" value="Genomic_DNA"/>
</dbReference>
<dbReference type="InterPro" id="IPR050416">
    <property type="entry name" value="FAD-linked_Oxidoreductase"/>
</dbReference>
<feature type="chain" id="PRO_5021229782" description="FAD-binding PCMH-type domain-containing protein" evidence="5">
    <location>
        <begin position="20"/>
        <end position="496"/>
    </location>
</feature>
<dbReference type="GO" id="GO:0071949">
    <property type="term" value="F:FAD binding"/>
    <property type="evidence" value="ECO:0007669"/>
    <property type="project" value="InterPro"/>
</dbReference>
<keyword evidence="5" id="KW-0732">Signal</keyword>
<dbReference type="InParanoid" id="A0A507BLR4"/>
<keyword evidence="2" id="KW-0285">Flavoprotein</keyword>
<sequence>MRSPTLVLGAAVAFASVSAAACNGTTPDSCCNVLEAAGLKVLRPDSAAYKARDASYFSVSAQLSPYCIVQPTNAAEVSLAAATLKGTTCNWAVRSGGHMTWAGASNIDKGVTLDMGLINQVKYSPLTKLASIGAGALWRDVYSALEEYGVTAPGGRTATVGVAGFLTGGGNNFFSSEVGLGCDNIVNFEVVLASGEIVQANAVTNADLHKALKGGSGNFGIVTRVDMQTVDIVEIWGGQVVYPVNTTGQHIAAYVKWVDNIRSYPQGSAVTFWAYTPAAGTVVSAALQDTSNAAWAPAYDDFHNIGPILQDTIRHDSHLNMTVELEEPSGYRQVWITLTGKNDERFIRRAVQAQADFIDGWKATQDPDFLNYITFQAMPTLLFEHSVKKGGNVLGMDREKDDAILFQMQHMVRSAEAEAEARRQLVAMTQELREYYTAEGIRVEWEYLGYADGSQSPLSTYGPENIQFIRDVAAKYDPEEVFQKRVPGGFKISQVA</sequence>
<dbReference type="PROSITE" id="PS51257">
    <property type="entry name" value="PROKAR_LIPOPROTEIN"/>
    <property type="match status" value="1"/>
</dbReference>
<keyword evidence="3" id="KW-0274">FAD</keyword>
<dbReference type="GO" id="GO:0016491">
    <property type="term" value="F:oxidoreductase activity"/>
    <property type="evidence" value="ECO:0007669"/>
    <property type="project" value="UniProtKB-KW"/>
</dbReference>
<proteinExistence type="inferred from homology"/>
<feature type="signal peptide" evidence="5">
    <location>
        <begin position="1"/>
        <end position="19"/>
    </location>
</feature>
<dbReference type="STRING" id="1093900.A0A507BLR4"/>
<dbReference type="InterPro" id="IPR016166">
    <property type="entry name" value="FAD-bd_PCMH"/>
</dbReference>
<dbReference type="InterPro" id="IPR006094">
    <property type="entry name" value="Oxid_FAD_bind_N"/>
</dbReference>
<name>A0A507BLR4_9PEZI</name>
<comment type="caution">
    <text evidence="7">The sequence shown here is derived from an EMBL/GenBank/DDBJ whole genome shotgun (WGS) entry which is preliminary data.</text>
</comment>
<dbReference type="AlphaFoldDB" id="A0A507BLR4"/>
<evidence type="ECO:0000256" key="2">
    <source>
        <dbReference type="ARBA" id="ARBA00022630"/>
    </source>
</evidence>